<dbReference type="AlphaFoldDB" id="A0A2S7DFM5"/>
<dbReference type="RefSeq" id="WP_104587340.1">
    <property type="nucleotide sequence ID" value="NZ_JAJGQH010000004.1"/>
</dbReference>
<name>A0A2S7DFM5_9XANT</name>
<dbReference type="EMBL" id="MDEH01000005">
    <property type="protein sequence ID" value="PPU72623.1"/>
    <property type="molecule type" value="Genomic_DNA"/>
</dbReference>
<dbReference type="OrthoDB" id="6003881at2"/>
<protein>
    <submittedName>
        <fullName evidence="1">Uncharacterized protein</fullName>
    </submittedName>
</protein>
<proteinExistence type="predicted"/>
<comment type="caution">
    <text evidence="1">The sequence shown here is derived from an EMBL/GenBank/DDBJ whole genome shotgun (WGS) entry which is preliminary data.</text>
</comment>
<reference evidence="1 2" key="1">
    <citation type="submission" date="2016-08" db="EMBL/GenBank/DDBJ databases">
        <authorList>
            <person name="Seilhamer J.J."/>
        </authorList>
    </citation>
    <scope>NUCLEOTIDE SEQUENCE [LARGE SCALE GENOMIC DNA]</scope>
    <source>
        <strain evidence="1 2">CFBP4644</strain>
    </source>
</reference>
<gene>
    <name evidence="1" type="ORF">XmelCFBP4644_11400</name>
</gene>
<dbReference type="Proteomes" id="UP000239865">
    <property type="component" value="Unassembled WGS sequence"/>
</dbReference>
<evidence type="ECO:0000313" key="1">
    <source>
        <dbReference type="EMBL" id="PPU72623.1"/>
    </source>
</evidence>
<sequence>MPAKPSTFPMPTSPAEWKKLEAAAAAELALRTEQAYRQILGILQTHGPLLSETQRRGLHKRLRSGGR</sequence>
<organism evidence="1 2">
    <name type="scientific">Xanthomonas melonis</name>
    <dbReference type="NCBI Taxonomy" id="56456"/>
    <lineage>
        <taxon>Bacteria</taxon>
        <taxon>Pseudomonadati</taxon>
        <taxon>Pseudomonadota</taxon>
        <taxon>Gammaproteobacteria</taxon>
        <taxon>Lysobacterales</taxon>
        <taxon>Lysobacteraceae</taxon>
        <taxon>Xanthomonas</taxon>
    </lineage>
</organism>
<accession>A0A2S7DFM5</accession>
<evidence type="ECO:0000313" key="2">
    <source>
        <dbReference type="Proteomes" id="UP000239865"/>
    </source>
</evidence>